<protein>
    <recommendedName>
        <fullName evidence="1">Peptidase C39-like domain-containing protein</fullName>
    </recommendedName>
</protein>
<dbReference type="Proteomes" id="UP000246104">
    <property type="component" value="Unassembled WGS sequence"/>
</dbReference>
<evidence type="ECO:0000313" key="3">
    <source>
        <dbReference type="Proteomes" id="UP000246104"/>
    </source>
</evidence>
<name>A0A317JRQ7_9BACT</name>
<dbReference type="Pfam" id="PF13529">
    <property type="entry name" value="Peptidase_C39_2"/>
    <property type="match status" value="1"/>
</dbReference>
<dbReference type="EMBL" id="PSRQ01000029">
    <property type="protein sequence ID" value="PWU23592.1"/>
    <property type="molecule type" value="Genomic_DNA"/>
</dbReference>
<evidence type="ECO:0000313" key="2">
    <source>
        <dbReference type="EMBL" id="PWU23592.1"/>
    </source>
</evidence>
<comment type="caution">
    <text evidence="2">The sequence shown here is derived from an EMBL/GenBank/DDBJ whole genome shotgun (WGS) entry which is preliminary data.</text>
</comment>
<dbReference type="InterPro" id="IPR038765">
    <property type="entry name" value="Papain-like_cys_pep_sf"/>
</dbReference>
<reference evidence="2 3" key="1">
    <citation type="submission" date="2018-02" db="EMBL/GenBank/DDBJ databases">
        <title>Genomic Reconstructions from Amazon Rainforest and Pasture Soil Reveal Novel Insights into the Physiology of Candidate Phyla in Tropical Sites.</title>
        <authorList>
            <person name="Kroeger M.E."/>
            <person name="Delmont T."/>
            <person name="Eren A.M."/>
            <person name="Guo J."/>
            <person name="Meyer K.M."/>
            <person name="Khan K."/>
            <person name="Rodrigues J.L.M."/>
            <person name="Bohannan B.J.M."/>
            <person name="Tringe S."/>
            <person name="Borges C.D."/>
            <person name="Tiedje J."/>
            <person name="Tsai S.M."/>
            <person name="Nusslein K."/>
        </authorList>
    </citation>
    <scope>NUCLEOTIDE SEQUENCE [LARGE SCALE GENOMIC DNA]</scope>
    <source>
        <strain evidence="2">Amazon FNV 2010 28 9</strain>
    </source>
</reference>
<gene>
    <name evidence="2" type="ORF">C5B42_02405</name>
</gene>
<accession>A0A317JRQ7</accession>
<dbReference type="InterPro" id="IPR039564">
    <property type="entry name" value="Peptidase_C39-like"/>
</dbReference>
<feature type="domain" description="Peptidase C39-like" evidence="1">
    <location>
        <begin position="14"/>
        <end position="150"/>
    </location>
</feature>
<evidence type="ECO:0000259" key="1">
    <source>
        <dbReference type="Pfam" id="PF13529"/>
    </source>
</evidence>
<sequence>MVHKKLSRHYIPLEYTPQKDDDHCGPAVLAMLFSQYGITVTQEDATKAAHVVHLIKKYGTRPDKMALGVKNIDSKYKLMWKQDASLRDVVSLIEKYKLPVGVNFQGMFYENFKELMKKTGKTYRNGDHGHYSIIVDLNKNHTKISLLDPYYDFSEKPRVFNWKWFKGRWHDFGYIFESKEKVKPRIDTKHVLFVVVPKDFEFPAAMKMQGEKELKALFKIQ</sequence>
<organism evidence="2 3">
    <name type="scientific">Candidatus Cerribacteria bacterium 'Amazon FNV 2010 28 9'</name>
    <dbReference type="NCBI Taxonomy" id="2081795"/>
    <lineage>
        <taxon>Bacteria</taxon>
        <taxon>Candidatus Cerribacteria</taxon>
    </lineage>
</organism>
<dbReference type="AlphaFoldDB" id="A0A317JRQ7"/>
<dbReference type="Gene3D" id="3.90.70.10">
    <property type="entry name" value="Cysteine proteinases"/>
    <property type="match status" value="1"/>
</dbReference>
<dbReference type="SUPFAM" id="SSF54001">
    <property type="entry name" value="Cysteine proteinases"/>
    <property type="match status" value="1"/>
</dbReference>
<proteinExistence type="predicted"/>